<dbReference type="EC" id="2.1.1.176" evidence="4"/>
<feature type="binding site" evidence="14">
    <location>
        <position position="274"/>
    </location>
    <ligand>
        <name>S-adenosyl-L-methionine</name>
        <dbReference type="ChEBI" id="CHEBI:59789"/>
    </ligand>
</feature>
<gene>
    <name evidence="16" type="primary">rsmB</name>
    <name evidence="16" type="ORF">E4634_14960</name>
</gene>
<dbReference type="FunFam" id="3.40.50.150:FF:000022">
    <property type="entry name" value="Ribosomal RNA small subunit methyltransferase B"/>
    <property type="match status" value="1"/>
</dbReference>
<evidence type="ECO:0000256" key="9">
    <source>
        <dbReference type="ARBA" id="ARBA00022691"/>
    </source>
</evidence>
<comment type="similarity">
    <text evidence="3 14">Belongs to the class I-like SAM-binding methyltransferase superfamily. RsmB/NOP family.</text>
</comment>
<dbReference type="Gene3D" id="1.10.287.730">
    <property type="entry name" value="Helix hairpin bin"/>
    <property type="match status" value="1"/>
</dbReference>
<feature type="binding site" evidence="14">
    <location>
        <position position="300"/>
    </location>
    <ligand>
        <name>S-adenosyl-L-methionine</name>
        <dbReference type="ChEBI" id="CHEBI:59789"/>
    </ligand>
</feature>
<sequence length="430" mass="46577">MARNTRAVAARVLGQVLDGRSLNQALPAGLDAVGPQDRALLQQLCYGSLRLAPRLQGILDQLLDKPLRERDHDVLGLLLCGLYQLADTRIPPHAAVDETVAATRALKKHWAKGLCNAVLRRFQREREQLEANLSEAQRCAHPDWLFTHLQRDWPAQALDIIAANNQQAPMTLRINAAHGTREDYLARLDAADMPARPGELSPQAVYLAQARAVGELPGFAAGDASVQDEAAQMAALLLQVQAGERVLDACAAPGGKTCHILELQPALAELVAMDTDAGRLAMVEENLERLGVSARCVAGDASHPPAEITAQAFDRILVDAPCSGSGVIRRHPDIKLLRRAQDIDALARQQGAILDGLWPLLRRGGQLLYATCSVLRAENDGVVSAFIARQGDVRLLRPAAAWGETTECGRQLLPRTDGPDGLYYALLEKE</sequence>
<dbReference type="InterPro" id="IPR049560">
    <property type="entry name" value="MeTrfase_RsmB-F_NOP2_cat"/>
</dbReference>
<reference evidence="16 17" key="1">
    <citation type="submission" date="2019-04" db="EMBL/GenBank/DDBJ databases">
        <title>Taxonomy of novel Haliea sp. from mangrove soil of West Coast of India.</title>
        <authorList>
            <person name="Verma A."/>
            <person name="Kumar P."/>
            <person name="Krishnamurthi S."/>
        </authorList>
    </citation>
    <scope>NUCLEOTIDE SEQUENCE [LARGE SCALE GENOMIC DNA]</scope>
    <source>
        <strain evidence="16 17">SAOS-164</strain>
    </source>
</reference>
<evidence type="ECO:0000313" key="16">
    <source>
        <dbReference type="EMBL" id="TGD72813.1"/>
    </source>
</evidence>
<dbReference type="InterPro" id="IPR035926">
    <property type="entry name" value="NusB-like_sf"/>
</dbReference>
<evidence type="ECO:0000259" key="15">
    <source>
        <dbReference type="PROSITE" id="PS51686"/>
    </source>
</evidence>
<dbReference type="GO" id="GO:0006355">
    <property type="term" value="P:regulation of DNA-templated transcription"/>
    <property type="evidence" value="ECO:0007669"/>
    <property type="project" value="InterPro"/>
</dbReference>
<keyword evidence="8 14" id="KW-0808">Transferase</keyword>
<keyword evidence="7 14" id="KW-0489">Methyltransferase</keyword>
<keyword evidence="5" id="KW-0963">Cytoplasm</keyword>
<dbReference type="InterPro" id="IPR004573">
    <property type="entry name" value="rRNA_ssu_MeTfrase_B"/>
</dbReference>
<dbReference type="GO" id="GO:0070475">
    <property type="term" value="P:rRNA base methylation"/>
    <property type="evidence" value="ECO:0007669"/>
    <property type="project" value="TreeGrafter"/>
</dbReference>
<evidence type="ECO:0000256" key="2">
    <source>
        <dbReference type="ARBA" id="ARBA00004496"/>
    </source>
</evidence>
<dbReference type="AlphaFoldDB" id="A0A4Z0LZJ8"/>
<dbReference type="GO" id="GO:0005829">
    <property type="term" value="C:cytosol"/>
    <property type="evidence" value="ECO:0007669"/>
    <property type="project" value="TreeGrafter"/>
</dbReference>
<dbReference type="PANTHER" id="PTHR22807">
    <property type="entry name" value="NOP2 YEAST -RELATED NOL1/NOP2/FMU SUN DOMAIN-CONTAINING"/>
    <property type="match status" value="1"/>
</dbReference>
<evidence type="ECO:0000256" key="10">
    <source>
        <dbReference type="ARBA" id="ARBA00022884"/>
    </source>
</evidence>
<dbReference type="GO" id="GO:0003723">
    <property type="term" value="F:RNA binding"/>
    <property type="evidence" value="ECO:0007669"/>
    <property type="project" value="UniProtKB-UniRule"/>
</dbReference>
<dbReference type="InterPro" id="IPR029063">
    <property type="entry name" value="SAM-dependent_MTases_sf"/>
</dbReference>
<dbReference type="InterPro" id="IPR006027">
    <property type="entry name" value="NusB_RsmB_TIM44"/>
</dbReference>
<evidence type="ECO:0000256" key="8">
    <source>
        <dbReference type="ARBA" id="ARBA00022679"/>
    </source>
</evidence>
<evidence type="ECO:0000256" key="6">
    <source>
        <dbReference type="ARBA" id="ARBA00022552"/>
    </source>
</evidence>
<dbReference type="PRINTS" id="PR02008">
    <property type="entry name" value="RCMTFAMILY"/>
</dbReference>
<feature type="binding site" evidence="14">
    <location>
        <begin position="250"/>
        <end position="256"/>
    </location>
    <ligand>
        <name>S-adenosyl-L-methionine</name>
        <dbReference type="ChEBI" id="CHEBI:59789"/>
    </ligand>
</feature>
<evidence type="ECO:0000313" key="17">
    <source>
        <dbReference type="Proteomes" id="UP000298050"/>
    </source>
</evidence>
<evidence type="ECO:0000256" key="1">
    <source>
        <dbReference type="ARBA" id="ARBA00002724"/>
    </source>
</evidence>
<name>A0A4Z0LZJ8_9GAMM</name>
<dbReference type="Gene3D" id="3.30.70.1170">
    <property type="entry name" value="Sun protein, domain 3"/>
    <property type="match status" value="1"/>
</dbReference>
<dbReference type="InterPro" id="IPR054728">
    <property type="entry name" value="RsmB-like_ferredoxin"/>
</dbReference>
<accession>A0A4Z0LZJ8</accession>
<evidence type="ECO:0000256" key="5">
    <source>
        <dbReference type="ARBA" id="ARBA00022490"/>
    </source>
</evidence>
<dbReference type="Gene3D" id="1.10.940.10">
    <property type="entry name" value="NusB-like"/>
    <property type="match status" value="1"/>
</dbReference>
<evidence type="ECO:0000256" key="12">
    <source>
        <dbReference type="ARBA" id="ARBA00031088"/>
    </source>
</evidence>
<dbReference type="NCBIfam" id="NF008149">
    <property type="entry name" value="PRK10901.1"/>
    <property type="match status" value="1"/>
</dbReference>
<evidence type="ECO:0000256" key="3">
    <source>
        <dbReference type="ARBA" id="ARBA00007494"/>
    </source>
</evidence>
<dbReference type="PROSITE" id="PS51686">
    <property type="entry name" value="SAM_MT_RSMB_NOP"/>
    <property type="match status" value="1"/>
</dbReference>
<evidence type="ECO:0000256" key="13">
    <source>
        <dbReference type="ARBA" id="ARBA00047283"/>
    </source>
</evidence>
<keyword evidence="6" id="KW-0698">rRNA processing</keyword>
<keyword evidence="9 14" id="KW-0949">S-adenosyl-L-methionine</keyword>
<evidence type="ECO:0000256" key="4">
    <source>
        <dbReference type="ARBA" id="ARBA00012140"/>
    </source>
</evidence>
<dbReference type="RefSeq" id="WP_135445288.1">
    <property type="nucleotide sequence ID" value="NZ_SRLE01000009.1"/>
</dbReference>
<feature type="binding site" evidence="14">
    <location>
        <position position="319"/>
    </location>
    <ligand>
        <name>S-adenosyl-L-methionine</name>
        <dbReference type="ChEBI" id="CHEBI:59789"/>
    </ligand>
</feature>
<dbReference type="SUPFAM" id="SSF48013">
    <property type="entry name" value="NusB-like"/>
    <property type="match status" value="1"/>
</dbReference>
<dbReference type="InterPro" id="IPR001678">
    <property type="entry name" value="MeTrfase_RsmB-F_NOP2_dom"/>
</dbReference>
<proteinExistence type="inferred from homology"/>
<evidence type="ECO:0000256" key="14">
    <source>
        <dbReference type="PROSITE-ProRule" id="PRU01023"/>
    </source>
</evidence>
<protein>
    <recommendedName>
        <fullName evidence="4">16S rRNA (cytosine(967)-C(5))-methyltransferase</fullName>
        <ecNumber evidence="4">2.1.1.176</ecNumber>
    </recommendedName>
    <alternativeName>
        <fullName evidence="11">16S rRNA m5C967 methyltransferase</fullName>
    </alternativeName>
    <alternativeName>
        <fullName evidence="12">rRNA (cytosine-C(5)-)-methyltransferase RsmB</fullName>
    </alternativeName>
</protein>
<comment type="function">
    <text evidence="1">Specifically methylates the cytosine at position 967 (m5C967) of 16S rRNA.</text>
</comment>
<dbReference type="InterPro" id="IPR018314">
    <property type="entry name" value="RsmB/NOL1/NOP2-like_CS"/>
</dbReference>
<dbReference type="CDD" id="cd02440">
    <property type="entry name" value="AdoMet_MTases"/>
    <property type="match status" value="1"/>
</dbReference>
<dbReference type="GO" id="GO:0009383">
    <property type="term" value="F:rRNA (cytosine-C5-)-methyltransferase activity"/>
    <property type="evidence" value="ECO:0007669"/>
    <property type="project" value="TreeGrafter"/>
</dbReference>
<evidence type="ECO:0000256" key="7">
    <source>
        <dbReference type="ARBA" id="ARBA00022603"/>
    </source>
</evidence>
<dbReference type="NCBIfam" id="TIGR00563">
    <property type="entry name" value="rsmB"/>
    <property type="match status" value="1"/>
</dbReference>
<dbReference type="PROSITE" id="PS01153">
    <property type="entry name" value="NOL1_NOP2_SUN"/>
    <property type="match status" value="1"/>
</dbReference>
<feature type="domain" description="SAM-dependent MTase RsmB/NOP-type" evidence="15">
    <location>
        <begin position="160"/>
        <end position="430"/>
    </location>
</feature>
<dbReference type="PANTHER" id="PTHR22807:SF61">
    <property type="entry name" value="NOL1_NOP2_SUN FAMILY PROTEIN _ ANTITERMINATION NUSB DOMAIN-CONTAINING PROTEIN"/>
    <property type="match status" value="1"/>
</dbReference>
<dbReference type="Pfam" id="PF01189">
    <property type="entry name" value="Methyltr_RsmB-F"/>
    <property type="match status" value="1"/>
</dbReference>
<organism evidence="16 17">
    <name type="scientific">Mangrovimicrobium sediminis</name>
    <dbReference type="NCBI Taxonomy" id="2562682"/>
    <lineage>
        <taxon>Bacteria</taxon>
        <taxon>Pseudomonadati</taxon>
        <taxon>Pseudomonadota</taxon>
        <taxon>Gammaproteobacteria</taxon>
        <taxon>Cellvibrionales</taxon>
        <taxon>Halieaceae</taxon>
        <taxon>Mangrovimicrobium</taxon>
    </lineage>
</organism>
<keyword evidence="10 14" id="KW-0694">RNA-binding</keyword>
<dbReference type="InterPro" id="IPR023267">
    <property type="entry name" value="RCMT"/>
</dbReference>
<dbReference type="Pfam" id="PF01029">
    <property type="entry name" value="NusB"/>
    <property type="match status" value="1"/>
</dbReference>
<keyword evidence="17" id="KW-1185">Reference proteome</keyword>
<feature type="active site" description="Nucleophile" evidence="14">
    <location>
        <position position="372"/>
    </location>
</feature>
<evidence type="ECO:0000256" key="11">
    <source>
        <dbReference type="ARBA" id="ARBA00030399"/>
    </source>
</evidence>
<dbReference type="Proteomes" id="UP000298050">
    <property type="component" value="Unassembled WGS sequence"/>
</dbReference>
<comment type="caution">
    <text evidence="16">The sequence shown here is derived from an EMBL/GenBank/DDBJ whole genome shotgun (WGS) entry which is preliminary data.</text>
</comment>
<dbReference type="Pfam" id="PF22458">
    <property type="entry name" value="RsmF-B_ferredox"/>
    <property type="match status" value="1"/>
</dbReference>
<dbReference type="Gene3D" id="3.40.50.150">
    <property type="entry name" value="Vaccinia Virus protein VP39"/>
    <property type="match status" value="1"/>
</dbReference>
<dbReference type="EMBL" id="SRLE01000009">
    <property type="protein sequence ID" value="TGD72813.1"/>
    <property type="molecule type" value="Genomic_DNA"/>
</dbReference>
<dbReference type="OrthoDB" id="9810297at2"/>
<dbReference type="SUPFAM" id="SSF53335">
    <property type="entry name" value="S-adenosyl-L-methionine-dependent methyltransferases"/>
    <property type="match status" value="1"/>
</dbReference>
<comment type="catalytic activity">
    <reaction evidence="13">
        <text>cytidine(967) in 16S rRNA + S-adenosyl-L-methionine = 5-methylcytidine(967) in 16S rRNA + S-adenosyl-L-homocysteine + H(+)</text>
        <dbReference type="Rhea" id="RHEA:42748"/>
        <dbReference type="Rhea" id="RHEA-COMP:10219"/>
        <dbReference type="Rhea" id="RHEA-COMP:10220"/>
        <dbReference type="ChEBI" id="CHEBI:15378"/>
        <dbReference type="ChEBI" id="CHEBI:57856"/>
        <dbReference type="ChEBI" id="CHEBI:59789"/>
        <dbReference type="ChEBI" id="CHEBI:74483"/>
        <dbReference type="ChEBI" id="CHEBI:82748"/>
        <dbReference type="EC" id="2.1.1.176"/>
    </reaction>
</comment>
<comment type="subcellular location">
    <subcellularLocation>
        <location evidence="2">Cytoplasm</location>
    </subcellularLocation>
</comment>